<comment type="caution">
    <text evidence="1">The sequence shown here is derived from an EMBL/GenBank/DDBJ whole genome shotgun (WGS) entry which is preliminary data.</text>
</comment>
<dbReference type="Proteomes" id="UP000653056">
    <property type="component" value="Unassembled WGS sequence"/>
</dbReference>
<proteinExistence type="predicted"/>
<name>A0ABQ2YUI8_9GAMM</name>
<dbReference type="EMBL" id="BMXS01000011">
    <property type="protein sequence ID" value="GGX95778.1"/>
    <property type="molecule type" value="Genomic_DNA"/>
</dbReference>
<sequence length="71" mass="8140">MDRYKHLMRPDSVTVDVQQSVSLGQGQESPSTRIRLDTRKQRDITIAGIKVSFVEVQAYSVRYTLEDLQAQ</sequence>
<protein>
    <submittedName>
        <fullName evidence="1">Uncharacterized protein</fullName>
    </submittedName>
</protein>
<evidence type="ECO:0000313" key="1">
    <source>
        <dbReference type="EMBL" id="GGX95778.1"/>
    </source>
</evidence>
<reference evidence="2" key="1">
    <citation type="journal article" date="2019" name="Int. J. Syst. Evol. Microbiol.">
        <title>The Global Catalogue of Microorganisms (GCM) 10K type strain sequencing project: providing services to taxonomists for standard genome sequencing and annotation.</title>
        <authorList>
            <consortium name="The Broad Institute Genomics Platform"/>
            <consortium name="The Broad Institute Genome Sequencing Center for Infectious Disease"/>
            <person name="Wu L."/>
            <person name="Ma J."/>
        </authorList>
    </citation>
    <scope>NUCLEOTIDE SEQUENCE [LARGE SCALE GENOMIC DNA]</scope>
    <source>
        <strain evidence="2">KCTC 22228</strain>
    </source>
</reference>
<accession>A0ABQ2YUI8</accession>
<organism evidence="1 2">
    <name type="scientific">Litchfieldella qijiaojingensis</name>
    <dbReference type="NCBI Taxonomy" id="980347"/>
    <lineage>
        <taxon>Bacteria</taxon>
        <taxon>Pseudomonadati</taxon>
        <taxon>Pseudomonadota</taxon>
        <taxon>Gammaproteobacteria</taxon>
        <taxon>Oceanospirillales</taxon>
        <taxon>Halomonadaceae</taxon>
        <taxon>Litchfieldella</taxon>
    </lineage>
</organism>
<gene>
    <name evidence="1" type="ORF">GCM10007160_24250</name>
</gene>
<evidence type="ECO:0000313" key="2">
    <source>
        <dbReference type="Proteomes" id="UP000653056"/>
    </source>
</evidence>
<keyword evidence="2" id="KW-1185">Reference proteome</keyword>